<evidence type="ECO:0008006" key="3">
    <source>
        <dbReference type="Google" id="ProtNLM"/>
    </source>
</evidence>
<dbReference type="AlphaFoldDB" id="A0A1B4G366"/>
<proteinExistence type="predicted"/>
<name>A0A1B4G366_9BURK</name>
<evidence type="ECO:0000313" key="2">
    <source>
        <dbReference type="Proteomes" id="UP000067711"/>
    </source>
</evidence>
<accession>A0A1B4G366</accession>
<sequence length="127" mass="14209">MENLRPRASSYKPEYAELARNYALLGATIEEIGPLLGVTGRTIKNWKKAHPEFAEAIAIGNKHADAKVIGRAFERCVEGDSTMLIFWLKNRMGWRDRRDTQLSGPGGEPLTVQIVRFGEVDEDPPAE</sequence>
<gene>
    <name evidence="1" type="ORF">WS71_24385</name>
</gene>
<evidence type="ECO:0000313" key="1">
    <source>
        <dbReference type="EMBL" id="AOJ10351.1"/>
    </source>
</evidence>
<protein>
    <recommendedName>
        <fullName evidence="3">Terminase</fullName>
    </recommendedName>
</protein>
<reference evidence="1 2" key="1">
    <citation type="submission" date="2015-12" db="EMBL/GenBank/DDBJ databases">
        <title>Diversity of Burkholderia near neighbor genomes.</title>
        <authorList>
            <person name="Sahl J."/>
            <person name="Wagner D."/>
            <person name="Keim P."/>
        </authorList>
    </citation>
    <scope>NUCLEOTIDE SEQUENCE [LARGE SCALE GENOMIC DNA]</scope>
    <source>
        <strain evidence="1 2">BDU8</strain>
    </source>
</reference>
<organism evidence="1 2">
    <name type="scientific">Burkholderia mayonis</name>
    <dbReference type="NCBI Taxonomy" id="1385591"/>
    <lineage>
        <taxon>Bacteria</taxon>
        <taxon>Pseudomonadati</taxon>
        <taxon>Pseudomonadota</taxon>
        <taxon>Betaproteobacteria</taxon>
        <taxon>Burkholderiales</taxon>
        <taxon>Burkholderiaceae</taxon>
        <taxon>Burkholderia</taxon>
        <taxon>pseudomallei group</taxon>
    </lineage>
</organism>
<dbReference type="EMBL" id="CP013389">
    <property type="protein sequence ID" value="AOJ10351.1"/>
    <property type="molecule type" value="Genomic_DNA"/>
</dbReference>
<dbReference type="Proteomes" id="UP000067711">
    <property type="component" value="Chromosome 1"/>
</dbReference>